<comment type="catalytic activity">
    <reaction evidence="7">
        <text>L-threonylcarbamoyladenylate + adenosine(37) in tRNA = N(6)-L-threonylcarbamoyladenosine(37) in tRNA + AMP + H(+)</text>
        <dbReference type="Rhea" id="RHEA:37059"/>
        <dbReference type="Rhea" id="RHEA-COMP:10162"/>
        <dbReference type="Rhea" id="RHEA-COMP:10163"/>
        <dbReference type="ChEBI" id="CHEBI:15378"/>
        <dbReference type="ChEBI" id="CHEBI:73682"/>
        <dbReference type="ChEBI" id="CHEBI:74411"/>
        <dbReference type="ChEBI" id="CHEBI:74418"/>
        <dbReference type="ChEBI" id="CHEBI:456215"/>
        <dbReference type="EC" id="2.3.1.234"/>
    </reaction>
</comment>
<dbReference type="InterPro" id="IPR017861">
    <property type="entry name" value="KAE1/TsaD"/>
</dbReference>
<accession>A0A1D2YRT9</accession>
<dbReference type="GO" id="GO:0008033">
    <property type="term" value="P:tRNA processing"/>
    <property type="evidence" value="ECO:0007669"/>
    <property type="project" value="UniProtKB-KW"/>
</dbReference>
<keyword evidence="10" id="KW-1185">Reference proteome</keyword>
<evidence type="ECO:0000256" key="2">
    <source>
        <dbReference type="ARBA" id="ARBA00022679"/>
    </source>
</evidence>
<dbReference type="Proteomes" id="UP000243739">
    <property type="component" value="Unassembled WGS sequence"/>
</dbReference>
<evidence type="ECO:0000256" key="7">
    <source>
        <dbReference type="ARBA" id="ARBA00048117"/>
    </source>
</evidence>
<organism evidence="9 10">
    <name type="scientific">Vulcanibacillus modesticaldus</name>
    <dbReference type="NCBI Taxonomy" id="337097"/>
    <lineage>
        <taxon>Bacteria</taxon>
        <taxon>Bacillati</taxon>
        <taxon>Bacillota</taxon>
        <taxon>Bacilli</taxon>
        <taxon>Bacillales</taxon>
        <taxon>Bacillaceae</taxon>
        <taxon>Vulcanibacillus</taxon>
    </lineage>
</organism>
<dbReference type="RefSeq" id="WP_069657702.1">
    <property type="nucleotide sequence ID" value="NZ_MIJF01000100.1"/>
</dbReference>
<sequence>MDKIFLGIDTSNYMTSICFIDENRKVIFENRQLLLVKDGEKGLKQSDALFQHVKNLPQLFKEAKGLTEYKLSAIAVSKAPRPVEGSYMPVFMAGLAVAESMAATFKLPLIYTTHQEGHISAGLYSSQNILQNDRFMAVHLSGGTSEILLIENNGTNFQIEKIGGTLDLHAGQLIDRIGVALGLPFPAGRFLEDIARRSSSDFNRIPSAIRGFSFHFSGAETEAKKRIQLGEAAEEIARSIEHVIAVSIEKVLRKAMESGHPKEILLVGGVAQNQYIRDYLIRRLEHPSIGGTLHFADKNYSGDNAYGVANIALNYYLTKGK</sequence>
<dbReference type="GO" id="GO:0061711">
    <property type="term" value="F:tRNA N(6)-L-threonylcarbamoyladenine synthase activity"/>
    <property type="evidence" value="ECO:0007669"/>
    <property type="project" value="UniProtKB-EC"/>
</dbReference>
<evidence type="ECO:0000313" key="10">
    <source>
        <dbReference type="Proteomes" id="UP000243739"/>
    </source>
</evidence>
<evidence type="ECO:0000256" key="6">
    <source>
        <dbReference type="ARBA" id="ARBA00023315"/>
    </source>
</evidence>
<dbReference type="PRINTS" id="PR00789">
    <property type="entry name" value="OSIALOPTASE"/>
</dbReference>
<dbReference type="Gene3D" id="3.30.420.40">
    <property type="match status" value="2"/>
</dbReference>
<reference evidence="9 10" key="1">
    <citation type="submission" date="2016-09" db="EMBL/GenBank/DDBJ databases">
        <title>Draft genome sequence for the type strain of Vulcanibacillus modesticaldus BR, a strictly anaerobic, moderately thermophilic, and nitrate-reducing bacterium from deep sea-hydrothermal vents of the Mid-Atlantic Ridge.</title>
        <authorList>
            <person name="Abin C.A."/>
            <person name="Hollibaugh J.T."/>
        </authorList>
    </citation>
    <scope>NUCLEOTIDE SEQUENCE [LARGE SCALE GENOMIC DNA]</scope>
    <source>
        <strain evidence="9 10">BR</strain>
    </source>
</reference>
<dbReference type="OrthoDB" id="1675500at2"/>
<dbReference type="EMBL" id="MIJF01000100">
    <property type="protein sequence ID" value="OEF95520.1"/>
    <property type="molecule type" value="Genomic_DNA"/>
</dbReference>
<evidence type="ECO:0000313" key="9">
    <source>
        <dbReference type="EMBL" id="OEF95520.1"/>
    </source>
</evidence>
<evidence type="ECO:0000256" key="4">
    <source>
        <dbReference type="ARBA" id="ARBA00022723"/>
    </source>
</evidence>
<proteinExistence type="predicted"/>
<dbReference type="InterPro" id="IPR000905">
    <property type="entry name" value="Gcp-like_dom"/>
</dbReference>
<evidence type="ECO:0000256" key="3">
    <source>
        <dbReference type="ARBA" id="ARBA00022694"/>
    </source>
</evidence>
<dbReference type="AlphaFoldDB" id="A0A1D2YRT9"/>
<name>A0A1D2YRT9_9BACI</name>
<keyword evidence="6" id="KW-0012">Acyltransferase</keyword>
<keyword evidence="2" id="KW-0808">Transferase</keyword>
<evidence type="ECO:0000259" key="8">
    <source>
        <dbReference type="Pfam" id="PF00814"/>
    </source>
</evidence>
<feature type="domain" description="Gcp-like" evidence="8">
    <location>
        <begin position="51"/>
        <end position="306"/>
    </location>
</feature>
<dbReference type="GO" id="GO:0046872">
    <property type="term" value="F:metal ion binding"/>
    <property type="evidence" value="ECO:0007669"/>
    <property type="project" value="UniProtKB-KW"/>
</dbReference>
<dbReference type="PANTHER" id="PTHR11735">
    <property type="entry name" value="TRNA N6-ADENOSINE THREONYLCARBAMOYLTRANSFERASE"/>
    <property type="match status" value="1"/>
</dbReference>
<dbReference type="PANTHER" id="PTHR11735:SF6">
    <property type="entry name" value="TRNA N6-ADENOSINE THREONYLCARBAMOYLTRANSFERASE, MITOCHONDRIAL"/>
    <property type="match status" value="1"/>
</dbReference>
<dbReference type="STRING" id="337097.BHF71_04835"/>
<dbReference type="EC" id="2.3.1.234" evidence="1"/>
<dbReference type="SUPFAM" id="SSF53067">
    <property type="entry name" value="Actin-like ATPase domain"/>
    <property type="match status" value="1"/>
</dbReference>
<keyword evidence="5" id="KW-0408">Iron</keyword>
<protein>
    <recommendedName>
        <fullName evidence="1">N(6)-L-threonylcarbamoyladenine synthase</fullName>
        <ecNumber evidence="1">2.3.1.234</ecNumber>
    </recommendedName>
</protein>
<keyword evidence="3" id="KW-0819">tRNA processing</keyword>
<evidence type="ECO:0000256" key="5">
    <source>
        <dbReference type="ARBA" id="ARBA00023004"/>
    </source>
</evidence>
<gene>
    <name evidence="9" type="ORF">BHF71_04835</name>
</gene>
<keyword evidence="4" id="KW-0479">Metal-binding</keyword>
<evidence type="ECO:0000256" key="1">
    <source>
        <dbReference type="ARBA" id="ARBA00012156"/>
    </source>
</evidence>
<dbReference type="InterPro" id="IPR043129">
    <property type="entry name" value="ATPase_NBD"/>
</dbReference>
<dbReference type="Pfam" id="PF00814">
    <property type="entry name" value="TsaD"/>
    <property type="match status" value="1"/>
</dbReference>
<comment type="caution">
    <text evidence="9">The sequence shown here is derived from an EMBL/GenBank/DDBJ whole genome shotgun (WGS) entry which is preliminary data.</text>
</comment>